<sequence length="323" mass="33799">MSPLRALGVALALILAPATQADEPALRVAVLKFGTVNWLTDAIRTHGLDAAEGFTLETVELAGRDGATIAFQAGSADLIVADWLWALNRRAAGEDVRFFPYSRALGALMAAPEAGVASVCDLRGKPVGVVGGAQDKSWLIYQALAARDCGFDLAAETETLFGAPPLMSRQLQIGAAAAVSTYWHYAARLRAAGAEEVIDVEGALAALGVAPAPPLVGFVWDAARTDPAMIARLDRAVRAAGALMLESDAEWERLRPLMRAGSDAEFAALRDAYRAGIIVASWTEADTEAARATYETLRAAGGEAFERSGGAFDAAAFPAPTGE</sequence>
<protein>
    <submittedName>
        <fullName evidence="2">NitT/TauT family transport system substrate-binding protein</fullName>
    </submittedName>
</protein>
<keyword evidence="3" id="KW-1185">Reference proteome</keyword>
<evidence type="ECO:0000313" key="3">
    <source>
        <dbReference type="Proteomes" id="UP000198703"/>
    </source>
</evidence>
<dbReference type="AlphaFoldDB" id="A0A1H4GC28"/>
<name>A0A1H4GC28_9RHOB</name>
<dbReference type="Proteomes" id="UP000198703">
    <property type="component" value="Unassembled WGS sequence"/>
</dbReference>
<accession>A0A1H4GC28</accession>
<dbReference type="OrthoDB" id="5621714at2"/>
<evidence type="ECO:0000313" key="2">
    <source>
        <dbReference type="EMBL" id="SEB07159.1"/>
    </source>
</evidence>
<gene>
    <name evidence="2" type="ORF">SAMN05444370_1516</name>
</gene>
<feature type="signal peptide" evidence="1">
    <location>
        <begin position="1"/>
        <end position="21"/>
    </location>
</feature>
<dbReference type="PANTHER" id="PTHR30024">
    <property type="entry name" value="ALIPHATIC SULFONATES-BINDING PROTEIN-RELATED"/>
    <property type="match status" value="1"/>
</dbReference>
<dbReference type="PANTHER" id="PTHR30024:SF48">
    <property type="entry name" value="ABC TRANSPORTER SUBSTRATE-BINDING PROTEIN"/>
    <property type="match status" value="1"/>
</dbReference>
<organism evidence="2 3">
    <name type="scientific">Rubrimonas cliftonensis</name>
    <dbReference type="NCBI Taxonomy" id="89524"/>
    <lineage>
        <taxon>Bacteria</taxon>
        <taxon>Pseudomonadati</taxon>
        <taxon>Pseudomonadota</taxon>
        <taxon>Alphaproteobacteria</taxon>
        <taxon>Rhodobacterales</taxon>
        <taxon>Paracoccaceae</taxon>
        <taxon>Rubrimonas</taxon>
    </lineage>
</organism>
<dbReference type="RefSeq" id="WP_093256962.1">
    <property type="nucleotide sequence ID" value="NZ_FNQM01000051.1"/>
</dbReference>
<evidence type="ECO:0000256" key="1">
    <source>
        <dbReference type="SAM" id="SignalP"/>
    </source>
</evidence>
<keyword evidence="1" id="KW-0732">Signal</keyword>
<feature type="chain" id="PRO_5011456630" evidence="1">
    <location>
        <begin position="22"/>
        <end position="323"/>
    </location>
</feature>
<dbReference type="Gene3D" id="3.40.190.10">
    <property type="entry name" value="Periplasmic binding protein-like II"/>
    <property type="match status" value="2"/>
</dbReference>
<reference evidence="2 3" key="1">
    <citation type="submission" date="2016-10" db="EMBL/GenBank/DDBJ databases">
        <authorList>
            <person name="de Groot N.N."/>
        </authorList>
    </citation>
    <scope>NUCLEOTIDE SEQUENCE [LARGE SCALE GENOMIC DNA]</scope>
    <source>
        <strain evidence="2 3">DSM 15345</strain>
    </source>
</reference>
<dbReference type="EMBL" id="FNQM01000051">
    <property type="protein sequence ID" value="SEB07159.1"/>
    <property type="molecule type" value="Genomic_DNA"/>
</dbReference>
<dbReference type="SUPFAM" id="SSF53850">
    <property type="entry name" value="Periplasmic binding protein-like II"/>
    <property type="match status" value="1"/>
</dbReference>
<proteinExistence type="predicted"/>
<dbReference type="STRING" id="89524.SAMN05444370_1516"/>